<dbReference type="InterPro" id="IPR018484">
    <property type="entry name" value="FGGY_N"/>
</dbReference>
<keyword evidence="4 10" id="KW-0418">Kinase</keyword>
<feature type="domain" description="Carbohydrate kinase FGGY N-terminal" evidence="8">
    <location>
        <begin position="3"/>
        <end position="242"/>
    </location>
</feature>
<dbReference type="CDD" id="cd07771">
    <property type="entry name" value="ASKHA_NBD_FGGY_RhaB-like"/>
    <property type="match status" value="1"/>
</dbReference>
<dbReference type="GO" id="GO:0019301">
    <property type="term" value="P:rhamnose catabolic process"/>
    <property type="evidence" value="ECO:0007669"/>
    <property type="project" value="UniProtKB-UniRule"/>
</dbReference>
<dbReference type="NCBIfam" id="TIGR02627">
    <property type="entry name" value="rhamnulo_kin"/>
    <property type="match status" value="1"/>
</dbReference>
<dbReference type="EMBL" id="ADLN01000014">
    <property type="protein sequence ID" value="EHI60637.1"/>
    <property type="molecule type" value="Genomic_DNA"/>
</dbReference>
<evidence type="ECO:0000259" key="8">
    <source>
        <dbReference type="Pfam" id="PF00370"/>
    </source>
</evidence>
<name>G5ID72_9FIRM</name>
<keyword evidence="6" id="KW-0684">Rhamnose metabolism</keyword>
<keyword evidence="5" id="KW-0067">ATP-binding</keyword>
<dbReference type="InterPro" id="IPR013449">
    <property type="entry name" value="Rhamnulokinase"/>
</dbReference>
<evidence type="ECO:0000256" key="5">
    <source>
        <dbReference type="ARBA" id="ARBA00022840"/>
    </source>
</evidence>
<protein>
    <recommendedName>
        <fullName evidence="7">Rhamnulokinase</fullName>
        <ecNumber evidence="7">2.7.1.5</ecNumber>
    </recommendedName>
</protein>
<dbReference type="GO" id="GO:0008993">
    <property type="term" value="F:rhamnulokinase activity"/>
    <property type="evidence" value="ECO:0007669"/>
    <property type="project" value="UniProtKB-UniRule"/>
</dbReference>
<keyword evidence="2" id="KW-0808">Transferase</keyword>
<evidence type="ECO:0000256" key="1">
    <source>
        <dbReference type="ARBA" id="ARBA00009156"/>
    </source>
</evidence>
<dbReference type="GO" id="GO:0005524">
    <property type="term" value="F:ATP binding"/>
    <property type="evidence" value="ECO:0007669"/>
    <property type="project" value="UniProtKB-KW"/>
</dbReference>
<dbReference type="InterPro" id="IPR043129">
    <property type="entry name" value="ATPase_NBD"/>
</dbReference>
<organism evidence="10 11">
    <name type="scientific">Hungatella hathewayi WAL-18680</name>
    <dbReference type="NCBI Taxonomy" id="742737"/>
    <lineage>
        <taxon>Bacteria</taxon>
        <taxon>Bacillati</taxon>
        <taxon>Bacillota</taxon>
        <taxon>Clostridia</taxon>
        <taxon>Lachnospirales</taxon>
        <taxon>Lachnospiraceae</taxon>
        <taxon>Hungatella</taxon>
    </lineage>
</organism>
<accession>G5ID72</accession>
<evidence type="ECO:0000259" key="9">
    <source>
        <dbReference type="Pfam" id="PF02782"/>
    </source>
</evidence>
<dbReference type="Pfam" id="PF00370">
    <property type="entry name" value="FGGY_N"/>
    <property type="match status" value="1"/>
</dbReference>
<dbReference type="Gene3D" id="3.30.420.40">
    <property type="match status" value="2"/>
</dbReference>
<dbReference type="HOGENOM" id="CLU_039395_0_1_9"/>
<dbReference type="AlphaFoldDB" id="G5ID72"/>
<gene>
    <name evidence="10" type="ORF">HMPREF9473_01446</name>
</gene>
<feature type="domain" description="Carbohydrate kinase FGGY C-terminal" evidence="9">
    <location>
        <begin position="253"/>
        <end position="442"/>
    </location>
</feature>
<dbReference type="Pfam" id="PF02782">
    <property type="entry name" value="FGGY_C"/>
    <property type="match status" value="1"/>
</dbReference>
<evidence type="ECO:0000256" key="3">
    <source>
        <dbReference type="ARBA" id="ARBA00022741"/>
    </source>
</evidence>
<dbReference type="PANTHER" id="PTHR43095">
    <property type="entry name" value="SUGAR KINASE"/>
    <property type="match status" value="1"/>
</dbReference>
<sequence>MQYYLAVDIGASSGRHILGWMEDGQMKIQEIYRFENGMDLVDGTLCWDLERLFGEIKNGMKVCAGMGIQPVSMGIDTWAVDYVLLDRDGKVLGKTAGYRDKRTEGMDALVYQKIGPEELYGRTGIQKQIFNTIYQLMAVKCSEPEHLEAAEHLLMVPDYLNYLLTGVAKQEYTNATTTQLVNPETCGWDMALIEKLGYPTKLFRELSVPGTVVGPLTPEVRQETGLDCLVVLPATHDTGSAVAAVPTGEEHFLYISSGTWSLMGTERGNADCREVSRQANFTNEGGCGYRYRYLKNIMGLWMIQSVRREWKEAGETYSYGEICERASRERIPSIVDCNDGRFLAPESMCEAVRGFCRETGQPVPETKWEMAAVIYNSLAECYRICSQEIEELTGISYDRIHIVGGGANADYLNRLTANATGRTVYAGPTEATAIGNLAVQMMKGGEYESLEDARENIAKSFEIKVYEPEGRGDV</sequence>
<evidence type="ECO:0000256" key="2">
    <source>
        <dbReference type="ARBA" id="ARBA00022679"/>
    </source>
</evidence>
<dbReference type="EC" id="2.7.1.5" evidence="7"/>
<dbReference type="SUPFAM" id="SSF53067">
    <property type="entry name" value="Actin-like ATPase domain"/>
    <property type="match status" value="2"/>
</dbReference>
<evidence type="ECO:0000256" key="4">
    <source>
        <dbReference type="ARBA" id="ARBA00022777"/>
    </source>
</evidence>
<evidence type="ECO:0000313" key="10">
    <source>
        <dbReference type="EMBL" id="EHI60637.1"/>
    </source>
</evidence>
<keyword evidence="11" id="KW-1185">Reference proteome</keyword>
<comment type="caution">
    <text evidence="10">The sequence shown here is derived from an EMBL/GenBank/DDBJ whole genome shotgun (WGS) entry which is preliminary data.</text>
</comment>
<dbReference type="PATRIC" id="fig|742737.3.peg.1461"/>
<dbReference type="PANTHER" id="PTHR43095:SF5">
    <property type="entry name" value="XYLULOSE KINASE"/>
    <property type="match status" value="1"/>
</dbReference>
<evidence type="ECO:0000256" key="6">
    <source>
        <dbReference type="ARBA" id="ARBA00023308"/>
    </source>
</evidence>
<reference evidence="10 11" key="1">
    <citation type="submission" date="2011-08" db="EMBL/GenBank/DDBJ databases">
        <title>The Genome Sequence of Clostridium hathewayi WAL-18680.</title>
        <authorList>
            <consortium name="The Broad Institute Genome Sequencing Platform"/>
            <person name="Earl A."/>
            <person name="Ward D."/>
            <person name="Feldgarden M."/>
            <person name="Gevers D."/>
            <person name="Finegold S.M."/>
            <person name="Summanen P.H."/>
            <person name="Molitoris D.R."/>
            <person name="Song M."/>
            <person name="Daigneault M."/>
            <person name="Allen-Vercoe E."/>
            <person name="Young S.K."/>
            <person name="Zeng Q."/>
            <person name="Gargeya S."/>
            <person name="Fitzgerald M."/>
            <person name="Haas B."/>
            <person name="Abouelleil A."/>
            <person name="Alvarado L."/>
            <person name="Arachchi H.M."/>
            <person name="Berlin A."/>
            <person name="Brown A."/>
            <person name="Chapman S.B."/>
            <person name="Chen Z."/>
            <person name="Dunbar C."/>
            <person name="Freedman E."/>
            <person name="Gearin G."/>
            <person name="Gellesch M."/>
            <person name="Goldberg J."/>
            <person name="Griggs A."/>
            <person name="Gujja S."/>
            <person name="Heiman D."/>
            <person name="Howarth C."/>
            <person name="Larson L."/>
            <person name="Lui A."/>
            <person name="MacDonald P.J.P."/>
            <person name="Montmayeur A."/>
            <person name="Murphy C."/>
            <person name="Neiman D."/>
            <person name="Pearson M."/>
            <person name="Priest M."/>
            <person name="Roberts A."/>
            <person name="Saif S."/>
            <person name="Shea T."/>
            <person name="Shenoy N."/>
            <person name="Sisk P."/>
            <person name="Stolte C."/>
            <person name="Sykes S."/>
            <person name="Wortman J."/>
            <person name="Nusbaum C."/>
            <person name="Birren B."/>
        </authorList>
    </citation>
    <scope>NUCLEOTIDE SEQUENCE [LARGE SCALE GENOMIC DNA]</scope>
    <source>
        <strain evidence="10 11">WAL-18680</strain>
    </source>
</reference>
<evidence type="ECO:0000256" key="7">
    <source>
        <dbReference type="NCBIfam" id="TIGR02627"/>
    </source>
</evidence>
<comment type="similarity">
    <text evidence="1">Belongs to the FGGY kinase family.</text>
</comment>
<keyword evidence="3" id="KW-0547">Nucleotide-binding</keyword>
<evidence type="ECO:0000313" key="11">
    <source>
        <dbReference type="Proteomes" id="UP000005384"/>
    </source>
</evidence>
<dbReference type="Proteomes" id="UP000005384">
    <property type="component" value="Unassembled WGS sequence"/>
</dbReference>
<proteinExistence type="inferred from homology"/>
<dbReference type="InterPro" id="IPR018485">
    <property type="entry name" value="FGGY_C"/>
</dbReference>
<dbReference type="InterPro" id="IPR050406">
    <property type="entry name" value="FGGY_Carb_Kinase"/>
</dbReference>